<name>A0A1I2YRX5_9FIRM</name>
<dbReference type="SUPFAM" id="SSF117457">
    <property type="entry name" value="FumA C-terminal domain-like"/>
    <property type="match status" value="1"/>
</dbReference>
<dbReference type="NCBIfam" id="TIGR00723">
    <property type="entry name" value="ttdB_fumA_fumB"/>
    <property type="match status" value="1"/>
</dbReference>
<evidence type="ECO:0000313" key="5">
    <source>
        <dbReference type="Proteomes" id="UP000199337"/>
    </source>
</evidence>
<dbReference type="Gene3D" id="3.20.130.10">
    <property type="entry name" value="Fe-S hydro-lyase, tartrate dehydratase beta-type, catalytic domain"/>
    <property type="match status" value="1"/>
</dbReference>
<organism evidence="4 5">
    <name type="scientific">Desulfotruncus arcticus DSM 17038</name>
    <dbReference type="NCBI Taxonomy" id="1121424"/>
    <lineage>
        <taxon>Bacteria</taxon>
        <taxon>Bacillati</taxon>
        <taxon>Bacillota</taxon>
        <taxon>Clostridia</taxon>
        <taxon>Eubacteriales</taxon>
        <taxon>Desulfallaceae</taxon>
        <taxon>Desulfotruncus</taxon>
    </lineage>
</organism>
<dbReference type="OrthoDB" id="9798978at2"/>
<keyword evidence="5" id="KW-1185">Reference proteome</keyword>
<gene>
    <name evidence="4" type="ORF">SAMN05660649_04529</name>
</gene>
<dbReference type="RefSeq" id="WP_092474670.1">
    <property type="nucleotide sequence ID" value="NZ_FOOX01000022.1"/>
</dbReference>
<dbReference type="InterPro" id="IPR036660">
    <property type="entry name" value="Fe-S_hydroAse_TtdB_cat_sf"/>
</dbReference>
<keyword evidence="2" id="KW-0456">Lyase</keyword>
<accession>A0A1I2YRX5</accession>
<evidence type="ECO:0000259" key="3">
    <source>
        <dbReference type="Pfam" id="PF05683"/>
    </source>
</evidence>
<evidence type="ECO:0000256" key="2">
    <source>
        <dbReference type="ARBA" id="ARBA00023239"/>
    </source>
</evidence>
<dbReference type="PANTHER" id="PTHR43351:SF2">
    <property type="entry name" value="L(+)-TARTRATE DEHYDRATASE SUBUNIT BETA-RELATED"/>
    <property type="match status" value="1"/>
</dbReference>
<feature type="domain" description="Fe-S hydro-lyase tartrate dehydratase beta-type catalytic" evidence="3">
    <location>
        <begin position="5"/>
        <end position="177"/>
    </location>
</feature>
<sequence>MAEYTLKTPLSEEDVRKLKVGDKVTLEGIIFGIRDANLIRMFDGKVSAPTDLTGAACIHTAPNVRKVGEGKYEPVCIGTTTSSRMDRFTPGLMEQYGVRAIIGKAGMMEASMEAMKKCGGCYLAIVGGAAAWETERILEIEDVWWEDLMPEAIWKFRTKNFGPLIVAMDSHGNNLYFDVKAKAAAKLDGIYKKIGVE</sequence>
<proteinExistence type="inferred from homology"/>
<dbReference type="EMBL" id="FOOX01000022">
    <property type="protein sequence ID" value="SFH27371.1"/>
    <property type="molecule type" value="Genomic_DNA"/>
</dbReference>
<evidence type="ECO:0000313" key="4">
    <source>
        <dbReference type="EMBL" id="SFH27371.1"/>
    </source>
</evidence>
<dbReference type="GO" id="GO:0016836">
    <property type="term" value="F:hydro-lyase activity"/>
    <property type="evidence" value="ECO:0007669"/>
    <property type="project" value="InterPro"/>
</dbReference>
<dbReference type="AlphaFoldDB" id="A0A1I2YRX5"/>
<protein>
    <submittedName>
        <fullName evidence="4">L(+)-tartrate dehydratase beta subunit</fullName>
    </submittedName>
</protein>
<dbReference type="PANTHER" id="PTHR43351">
    <property type="entry name" value="L(+)-TARTRATE DEHYDRATASE SUBUNIT BETA"/>
    <property type="match status" value="1"/>
</dbReference>
<dbReference type="InterPro" id="IPR004647">
    <property type="entry name" value="Fe-S_hydro-lyase_TtdB-typ_cat"/>
</dbReference>
<dbReference type="Pfam" id="PF05683">
    <property type="entry name" value="Fumerase_C"/>
    <property type="match status" value="1"/>
</dbReference>
<dbReference type="Proteomes" id="UP000199337">
    <property type="component" value="Unassembled WGS sequence"/>
</dbReference>
<evidence type="ECO:0000256" key="1">
    <source>
        <dbReference type="ARBA" id="ARBA00008876"/>
    </source>
</evidence>
<dbReference type="STRING" id="341036.SAMN05660649_04529"/>
<reference evidence="5" key="1">
    <citation type="submission" date="2016-10" db="EMBL/GenBank/DDBJ databases">
        <authorList>
            <person name="Varghese N."/>
            <person name="Submissions S."/>
        </authorList>
    </citation>
    <scope>NUCLEOTIDE SEQUENCE [LARGE SCALE GENOMIC DNA]</scope>
    <source>
        <strain evidence="5">DSM 17038</strain>
    </source>
</reference>
<comment type="similarity">
    <text evidence="1">Belongs to the class-I fumarase family.</text>
</comment>